<gene>
    <name evidence="3" type="ORF">QO012_003793</name>
</gene>
<feature type="domain" description="BLUF" evidence="2">
    <location>
        <begin position="4"/>
        <end position="100"/>
    </location>
</feature>
<organism evidence="3 4">
    <name type="scientific">Methylobacterium aerolatum</name>
    <dbReference type="NCBI Taxonomy" id="418708"/>
    <lineage>
        <taxon>Bacteria</taxon>
        <taxon>Pseudomonadati</taxon>
        <taxon>Pseudomonadota</taxon>
        <taxon>Alphaproteobacteria</taxon>
        <taxon>Hyphomicrobiales</taxon>
        <taxon>Methylobacteriaceae</taxon>
        <taxon>Methylobacterium</taxon>
    </lineage>
</organism>
<dbReference type="SUPFAM" id="SSF54975">
    <property type="entry name" value="Acylphosphatase/BLUF domain-like"/>
    <property type="match status" value="1"/>
</dbReference>
<dbReference type="InterPro" id="IPR007024">
    <property type="entry name" value="BLUF_domain"/>
</dbReference>
<feature type="compositionally biased region" description="Low complexity" evidence="1">
    <location>
        <begin position="184"/>
        <end position="198"/>
    </location>
</feature>
<dbReference type="EMBL" id="JAUSVP010000013">
    <property type="protein sequence ID" value="MDQ0449276.1"/>
    <property type="molecule type" value="Genomic_DNA"/>
</dbReference>
<feature type="compositionally biased region" description="Pro residues" evidence="1">
    <location>
        <begin position="206"/>
        <end position="223"/>
    </location>
</feature>
<dbReference type="RefSeq" id="WP_238204003.1">
    <property type="nucleotide sequence ID" value="NZ_BPQE01000016.1"/>
</dbReference>
<reference evidence="3 4" key="1">
    <citation type="submission" date="2023-07" db="EMBL/GenBank/DDBJ databases">
        <title>Genomic Encyclopedia of Type Strains, Phase IV (KMG-IV): sequencing the most valuable type-strain genomes for metagenomic binning, comparative biology and taxonomic classification.</title>
        <authorList>
            <person name="Goeker M."/>
        </authorList>
    </citation>
    <scope>NUCLEOTIDE SEQUENCE [LARGE SCALE GENOMIC DNA]</scope>
    <source>
        <strain evidence="3 4">DSM 19013</strain>
    </source>
</reference>
<dbReference type="PROSITE" id="PS50925">
    <property type="entry name" value="BLUF"/>
    <property type="match status" value="1"/>
</dbReference>
<evidence type="ECO:0000256" key="1">
    <source>
        <dbReference type="SAM" id="MobiDB-lite"/>
    </source>
</evidence>
<feature type="compositionally biased region" description="Pro residues" evidence="1">
    <location>
        <begin position="152"/>
        <end position="166"/>
    </location>
</feature>
<dbReference type="SMART" id="SM01034">
    <property type="entry name" value="BLUF"/>
    <property type="match status" value="1"/>
</dbReference>
<accession>A0ABU0I6E8</accession>
<evidence type="ECO:0000259" key="2">
    <source>
        <dbReference type="PROSITE" id="PS50925"/>
    </source>
</evidence>
<keyword evidence="4" id="KW-1185">Reference proteome</keyword>
<dbReference type="Gene3D" id="3.30.70.100">
    <property type="match status" value="1"/>
</dbReference>
<evidence type="ECO:0000313" key="4">
    <source>
        <dbReference type="Proteomes" id="UP001231124"/>
    </source>
</evidence>
<evidence type="ECO:0000313" key="3">
    <source>
        <dbReference type="EMBL" id="MDQ0449276.1"/>
    </source>
</evidence>
<feature type="region of interest" description="Disordered" evidence="1">
    <location>
        <begin position="140"/>
        <end position="237"/>
    </location>
</feature>
<dbReference type="Pfam" id="PF04940">
    <property type="entry name" value="BLUF"/>
    <property type="match status" value="1"/>
</dbReference>
<sequence>MSTIYRLVYASKNLIVGPAADARRELDGILAVSRRNNARMGVNGALIFNGAAFGHGLEGPRRTLEETFERIQRDIRHGEVTVLAWGPVAVPGFRRPLDFVGGTVRARALWSDLLSASGFDLARLDGGAVAALLQRLVGEQGPAAQTSGPDLPTHPAPSAPPAPPVAAAPLTDAATKVSPPRPAAPSSAASMPSPASSATGAGTWDLPPPQAAPGPPKSVPPQPKAMEPPSQSRSERHAAVAVAILKAALADERSRTSALRAEVDELRITLTAGRAEIASLRAERDLWAERARLMAAALRDNPREIRSLVRSTADALMTRDGAVQSPLLA</sequence>
<dbReference type="InterPro" id="IPR036046">
    <property type="entry name" value="Acylphosphatase-like_dom_sf"/>
</dbReference>
<protein>
    <recommendedName>
        <fullName evidence="2">BLUF domain-containing protein</fullName>
    </recommendedName>
</protein>
<name>A0ABU0I6E8_9HYPH</name>
<proteinExistence type="predicted"/>
<comment type="caution">
    <text evidence="3">The sequence shown here is derived from an EMBL/GenBank/DDBJ whole genome shotgun (WGS) entry which is preliminary data.</text>
</comment>
<dbReference type="Proteomes" id="UP001231124">
    <property type="component" value="Unassembled WGS sequence"/>
</dbReference>